<sequence length="73" mass="8222">MHELKRRLLHCGSTLSSFRYGSFSSDLVCFSGIPPTLLDIYDVKEDPSLDGCSHNGAICHQRRDPRPCYVPIL</sequence>
<protein>
    <submittedName>
        <fullName evidence="1">Uncharacterized protein</fullName>
    </submittedName>
</protein>
<proteinExistence type="predicted"/>
<evidence type="ECO:0000313" key="1">
    <source>
        <dbReference type="EMBL" id="CAH1436381.1"/>
    </source>
</evidence>
<organism evidence="1 2">
    <name type="scientific">Lactuca virosa</name>
    <dbReference type="NCBI Taxonomy" id="75947"/>
    <lineage>
        <taxon>Eukaryota</taxon>
        <taxon>Viridiplantae</taxon>
        <taxon>Streptophyta</taxon>
        <taxon>Embryophyta</taxon>
        <taxon>Tracheophyta</taxon>
        <taxon>Spermatophyta</taxon>
        <taxon>Magnoliopsida</taxon>
        <taxon>eudicotyledons</taxon>
        <taxon>Gunneridae</taxon>
        <taxon>Pentapetalae</taxon>
        <taxon>asterids</taxon>
        <taxon>campanulids</taxon>
        <taxon>Asterales</taxon>
        <taxon>Asteraceae</taxon>
        <taxon>Cichorioideae</taxon>
        <taxon>Cichorieae</taxon>
        <taxon>Lactucinae</taxon>
        <taxon>Lactuca</taxon>
    </lineage>
</organism>
<keyword evidence="2" id="KW-1185">Reference proteome</keyword>
<comment type="caution">
    <text evidence="1">The sequence shown here is derived from an EMBL/GenBank/DDBJ whole genome shotgun (WGS) entry which is preliminary data.</text>
</comment>
<dbReference type="EMBL" id="CAKMRJ010004445">
    <property type="protein sequence ID" value="CAH1436381.1"/>
    <property type="molecule type" value="Genomic_DNA"/>
</dbReference>
<dbReference type="Proteomes" id="UP001157418">
    <property type="component" value="Unassembled WGS sequence"/>
</dbReference>
<evidence type="ECO:0000313" key="2">
    <source>
        <dbReference type="Proteomes" id="UP001157418"/>
    </source>
</evidence>
<reference evidence="1 2" key="1">
    <citation type="submission" date="2022-01" db="EMBL/GenBank/DDBJ databases">
        <authorList>
            <person name="Xiong W."/>
            <person name="Schranz E."/>
        </authorList>
    </citation>
    <scope>NUCLEOTIDE SEQUENCE [LARGE SCALE GENOMIC DNA]</scope>
</reference>
<accession>A0AAU9NFG1</accession>
<gene>
    <name evidence="1" type="ORF">LVIROSA_LOCUS22755</name>
</gene>
<dbReference type="AlphaFoldDB" id="A0AAU9NFG1"/>
<name>A0AAU9NFG1_9ASTR</name>